<evidence type="ECO:0000313" key="1">
    <source>
        <dbReference type="EMBL" id="KAK2138668.1"/>
    </source>
</evidence>
<comment type="caution">
    <text evidence="1">The sequence shown here is derived from an EMBL/GenBank/DDBJ whole genome shotgun (WGS) entry which is preliminary data.</text>
</comment>
<accession>A0AAD9MNE2</accession>
<gene>
    <name evidence="1" type="ORF">NP493_7291g00004</name>
</gene>
<evidence type="ECO:0000313" key="2">
    <source>
        <dbReference type="Proteomes" id="UP001209878"/>
    </source>
</evidence>
<name>A0AAD9MNE2_RIDPI</name>
<dbReference type="EMBL" id="JAODUO010007347">
    <property type="protein sequence ID" value="KAK2138668.1"/>
    <property type="molecule type" value="Genomic_DNA"/>
</dbReference>
<organism evidence="1 2">
    <name type="scientific">Ridgeia piscesae</name>
    <name type="common">Tubeworm</name>
    <dbReference type="NCBI Taxonomy" id="27915"/>
    <lineage>
        <taxon>Eukaryota</taxon>
        <taxon>Metazoa</taxon>
        <taxon>Spiralia</taxon>
        <taxon>Lophotrochozoa</taxon>
        <taxon>Annelida</taxon>
        <taxon>Polychaeta</taxon>
        <taxon>Sedentaria</taxon>
        <taxon>Canalipalpata</taxon>
        <taxon>Sabellida</taxon>
        <taxon>Siboglinidae</taxon>
        <taxon>Ridgeia</taxon>
    </lineage>
</organism>
<dbReference type="AlphaFoldDB" id="A0AAD9MNE2"/>
<protein>
    <submittedName>
        <fullName evidence="1">Uncharacterized protein</fullName>
    </submittedName>
</protein>
<proteinExistence type="predicted"/>
<sequence length="206" mass="22200">DRVVEDLVTPDGPWQVKATLTGTTDQNVTLLGSVIVDVVNGTATFDTLAISHIGTYDIMFVVVRPDKFNIIVNVTQVEVVKRKMTAEMTPLTATFAVPFSLSVTVKDGIGGKTVTNLDWQGDTWSCTLLLDSIVEAPGTLTADKATEQVDVSTGMATFRSVTASTPGSYVIKVHIKSSSGSYFIMKRAMLHATMSQLKPAFKKSVH</sequence>
<feature type="non-terminal residue" evidence="1">
    <location>
        <position position="1"/>
    </location>
</feature>
<reference evidence="1" key="1">
    <citation type="journal article" date="2023" name="Mol. Biol. Evol.">
        <title>Third-Generation Sequencing Reveals the Adaptive Role of the Epigenome in Three Deep-Sea Polychaetes.</title>
        <authorList>
            <person name="Perez M."/>
            <person name="Aroh O."/>
            <person name="Sun Y."/>
            <person name="Lan Y."/>
            <person name="Juniper S.K."/>
            <person name="Young C.R."/>
            <person name="Angers B."/>
            <person name="Qian P.Y."/>
        </authorList>
    </citation>
    <scope>NUCLEOTIDE SEQUENCE</scope>
    <source>
        <strain evidence="1">R07B-5</strain>
    </source>
</reference>
<dbReference type="Proteomes" id="UP001209878">
    <property type="component" value="Unassembled WGS sequence"/>
</dbReference>
<keyword evidence="2" id="KW-1185">Reference proteome</keyword>